<evidence type="ECO:0000256" key="3">
    <source>
        <dbReference type="ARBA" id="ARBA00023054"/>
    </source>
</evidence>
<feature type="domain" description="CEP63/Deup1 N-terminal" evidence="4">
    <location>
        <begin position="14"/>
        <end position="101"/>
    </location>
</feature>
<keyword evidence="3" id="KW-0175">Coiled coil</keyword>
<keyword evidence="2" id="KW-0963">Cytoplasm</keyword>
<dbReference type="OMA" id="EEVQICP"/>
<dbReference type="InterPro" id="IPR031470">
    <property type="entry name" value="CEP63/Deup1_N"/>
</dbReference>
<evidence type="ECO:0000259" key="4">
    <source>
        <dbReference type="Pfam" id="PF17045"/>
    </source>
</evidence>
<evidence type="ECO:0000313" key="5">
    <source>
        <dbReference type="Ensembl" id="ENSOMEP00000030147.1"/>
    </source>
</evidence>
<dbReference type="GeneTree" id="ENSGT00940000170731"/>
<dbReference type="Proteomes" id="UP000261560">
    <property type="component" value="Unplaced"/>
</dbReference>
<dbReference type="GO" id="GO:0098535">
    <property type="term" value="P:de novo centriole assembly involved in multi-ciliated epithelial cell differentiation"/>
    <property type="evidence" value="ECO:0007669"/>
    <property type="project" value="TreeGrafter"/>
</dbReference>
<accession>A0A3B3DJ86</accession>
<dbReference type="Pfam" id="PF17045">
    <property type="entry name" value="CEP63"/>
    <property type="match status" value="1"/>
</dbReference>
<reference evidence="5" key="1">
    <citation type="submission" date="2025-08" db="UniProtKB">
        <authorList>
            <consortium name="Ensembl"/>
        </authorList>
    </citation>
    <scope>IDENTIFICATION</scope>
</reference>
<proteinExistence type="predicted"/>
<comment type="subcellular location">
    <subcellularLocation>
        <location evidence="1">Cytoplasm</location>
    </subcellularLocation>
</comment>
<evidence type="ECO:0000256" key="2">
    <source>
        <dbReference type="ARBA" id="ARBA00022490"/>
    </source>
</evidence>
<dbReference type="GO" id="GO:0005814">
    <property type="term" value="C:centriole"/>
    <property type="evidence" value="ECO:0007669"/>
    <property type="project" value="TreeGrafter"/>
</dbReference>
<reference evidence="5" key="2">
    <citation type="submission" date="2025-09" db="UniProtKB">
        <authorList>
            <consortium name="Ensembl"/>
        </authorList>
    </citation>
    <scope>IDENTIFICATION</scope>
</reference>
<name>A0A3B3DJ86_ORYME</name>
<keyword evidence="6" id="KW-1185">Reference proteome</keyword>
<organism evidence="5 6">
    <name type="scientific">Oryzias melastigma</name>
    <name type="common">Marine medaka</name>
    <dbReference type="NCBI Taxonomy" id="30732"/>
    <lineage>
        <taxon>Eukaryota</taxon>
        <taxon>Metazoa</taxon>
        <taxon>Chordata</taxon>
        <taxon>Craniata</taxon>
        <taxon>Vertebrata</taxon>
        <taxon>Euteleostomi</taxon>
        <taxon>Actinopterygii</taxon>
        <taxon>Neopterygii</taxon>
        <taxon>Teleostei</taxon>
        <taxon>Neoteleostei</taxon>
        <taxon>Acanthomorphata</taxon>
        <taxon>Ovalentaria</taxon>
        <taxon>Atherinomorphae</taxon>
        <taxon>Beloniformes</taxon>
        <taxon>Adrianichthyidae</taxon>
        <taxon>Oryziinae</taxon>
        <taxon>Oryzias</taxon>
    </lineage>
</organism>
<dbReference type="PANTHER" id="PTHR18875:SF3">
    <property type="entry name" value="CENTROSOMAL PROTEIN OF 63 KDA"/>
    <property type="match status" value="1"/>
</dbReference>
<dbReference type="AlphaFoldDB" id="A0A3B3DJ86"/>
<evidence type="ECO:0000313" key="6">
    <source>
        <dbReference type="Proteomes" id="UP000261560"/>
    </source>
</evidence>
<dbReference type="Ensembl" id="ENSOMET00000020267.1">
    <property type="protein sequence ID" value="ENSOMEP00000030147.1"/>
    <property type="gene ID" value="ENSOMEG00000014228.1"/>
</dbReference>
<dbReference type="GO" id="GO:0005737">
    <property type="term" value="C:cytoplasm"/>
    <property type="evidence" value="ECO:0007669"/>
    <property type="project" value="UniProtKB-SubCell"/>
</dbReference>
<sequence>SNVMASSTMGGITPELQELMRQIDIMINHQKKEWEAEIRALDMRLRSTEEELLTSRSIIERRDLEIGLLHKQLEEVQICPQDVVSKYEQQLQKVSEEVRPLIQKVFKSLFQITF</sequence>
<dbReference type="STRING" id="30732.ENSOMEP00000030147"/>
<dbReference type="GO" id="GO:0007099">
    <property type="term" value="P:centriole replication"/>
    <property type="evidence" value="ECO:0007669"/>
    <property type="project" value="TreeGrafter"/>
</dbReference>
<dbReference type="PaxDb" id="30732-ENSOMEP00000030147"/>
<dbReference type="PANTHER" id="PTHR18875">
    <property type="entry name" value="SARCOMA ANTIGEN NY-SAR-24/CYTOSKELETAL PROTEIN SOJO"/>
    <property type="match status" value="1"/>
</dbReference>
<evidence type="ECO:0000256" key="1">
    <source>
        <dbReference type="ARBA" id="ARBA00004496"/>
    </source>
</evidence>
<protein>
    <recommendedName>
        <fullName evidence="4">CEP63/Deup1 N-terminal domain-containing protein</fullName>
    </recommendedName>
</protein>